<keyword evidence="2" id="KW-1185">Reference proteome</keyword>
<gene>
    <name evidence="1" type="ORF">CHS0354_016393</name>
</gene>
<dbReference type="AlphaFoldDB" id="A0AAE0W3Q1"/>
<name>A0AAE0W3Q1_9BIVA</name>
<comment type="caution">
    <text evidence="1">The sequence shown here is derived from an EMBL/GenBank/DDBJ whole genome shotgun (WGS) entry which is preliminary data.</text>
</comment>
<evidence type="ECO:0000313" key="1">
    <source>
        <dbReference type="EMBL" id="KAK3599130.1"/>
    </source>
</evidence>
<proteinExistence type="predicted"/>
<dbReference type="EMBL" id="JAEAOA010001012">
    <property type="protein sequence ID" value="KAK3599130.1"/>
    <property type="molecule type" value="Genomic_DNA"/>
</dbReference>
<organism evidence="1 2">
    <name type="scientific">Potamilus streckersoni</name>
    <dbReference type="NCBI Taxonomy" id="2493646"/>
    <lineage>
        <taxon>Eukaryota</taxon>
        <taxon>Metazoa</taxon>
        <taxon>Spiralia</taxon>
        <taxon>Lophotrochozoa</taxon>
        <taxon>Mollusca</taxon>
        <taxon>Bivalvia</taxon>
        <taxon>Autobranchia</taxon>
        <taxon>Heteroconchia</taxon>
        <taxon>Palaeoheterodonta</taxon>
        <taxon>Unionida</taxon>
        <taxon>Unionoidea</taxon>
        <taxon>Unionidae</taxon>
        <taxon>Ambleminae</taxon>
        <taxon>Lampsilini</taxon>
        <taxon>Potamilus</taxon>
    </lineage>
</organism>
<reference evidence="1" key="2">
    <citation type="journal article" date="2021" name="Genome Biol. Evol.">
        <title>Developing a high-quality reference genome for a parasitic bivalve with doubly uniparental inheritance (Bivalvia: Unionida).</title>
        <authorList>
            <person name="Smith C.H."/>
        </authorList>
    </citation>
    <scope>NUCLEOTIDE SEQUENCE</scope>
    <source>
        <strain evidence="1">CHS0354</strain>
        <tissue evidence="1">Mantle</tissue>
    </source>
</reference>
<reference evidence="1" key="1">
    <citation type="journal article" date="2021" name="Genome Biol. Evol.">
        <title>A High-Quality Reference Genome for a Parasitic Bivalve with Doubly Uniparental Inheritance (Bivalvia: Unionida).</title>
        <authorList>
            <person name="Smith C.H."/>
        </authorList>
    </citation>
    <scope>NUCLEOTIDE SEQUENCE</scope>
    <source>
        <strain evidence="1">CHS0354</strain>
    </source>
</reference>
<accession>A0AAE0W3Q1</accession>
<reference evidence="1" key="3">
    <citation type="submission" date="2023-05" db="EMBL/GenBank/DDBJ databases">
        <authorList>
            <person name="Smith C.H."/>
        </authorList>
    </citation>
    <scope>NUCLEOTIDE SEQUENCE</scope>
    <source>
        <strain evidence="1">CHS0354</strain>
        <tissue evidence="1">Mantle</tissue>
    </source>
</reference>
<sequence>MEEGQEQPYNANPLKLTEYIGVLYPYYFGREPRVRLENIKNFQSKTGDIFVCSYPKSADRINGDLIHPYW</sequence>
<dbReference type="Proteomes" id="UP001195483">
    <property type="component" value="Unassembled WGS sequence"/>
</dbReference>
<evidence type="ECO:0000313" key="2">
    <source>
        <dbReference type="Proteomes" id="UP001195483"/>
    </source>
</evidence>
<protein>
    <submittedName>
        <fullName evidence="1">Uncharacterized protein</fullName>
    </submittedName>
</protein>